<name>A0A8H6VGP0_9PEZI</name>
<protein>
    <submittedName>
        <fullName evidence="4">Agnestins biosynthesis cluster transcription factor AgnL11</fullName>
    </submittedName>
</protein>
<organism evidence="4 5">
    <name type="scientific">Pseudocercospora fuligena</name>
    <dbReference type="NCBI Taxonomy" id="685502"/>
    <lineage>
        <taxon>Eukaryota</taxon>
        <taxon>Fungi</taxon>
        <taxon>Dikarya</taxon>
        <taxon>Ascomycota</taxon>
        <taxon>Pezizomycotina</taxon>
        <taxon>Dothideomycetes</taxon>
        <taxon>Dothideomycetidae</taxon>
        <taxon>Mycosphaerellales</taxon>
        <taxon>Mycosphaerellaceae</taxon>
        <taxon>Pseudocercospora</taxon>
    </lineage>
</organism>
<proteinExistence type="predicted"/>
<dbReference type="CDD" id="cd12148">
    <property type="entry name" value="fungal_TF_MHR"/>
    <property type="match status" value="1"/>
</dbReference>
<evidence type="ECO:0000256" key="3">
    <source>
        <dbReference type="SAM" id="MobiDB-lite"/>
    </source>
</evidence>
<evidence type="ECO:0000313" key="5">
    <source>
        <dbReference type="Proteomes" id="UP000660729"/>
    </source>
</evidence>
<accession>A0A8H6VGP0</accession>
<dbReference type="InterPro" id="IPR050613">
    <property type="entry name" value="Sec_Metabolite_Reg"/>
</dbReference>
<dbReference type="Proteomes" id="UP000660729">
    <property type="component" value="Unassembled WGS sequence"/>
</dbReference>
<feature type="region of interest" description="Disordered" evidence="3">
    <location>
        <begin position="523"/>
        <end position="561"/>
    </location>
</feature>
<dbReference type="GO" id="GO:0005634">
    <property type="term" value="C:nucleus"/>
    <property type="evidence" value="ECO:0007669"/>
    <property type="project" value="UniProtKB-SubCell"/>
</dbReference>
<dbReference type="AlphaFoldDB" id="A0A8H6VGP0"/>
<comment type="caution">
    <text evidence="4">The sequence shown here is derived from an EMBL/GenBank/DDBJ whole genome shotgun (WGS) entry which is preliminary data.</text>
</comment>
<keyword evidence="2" id="KW-0539">Nucleus</keyword>
<dbReference type="OrthoDB" id="410267at2759"/>
<keyword evidence="5" id="KW-1185">Reference proteome</keyword>
<feature type="compositionally biased region" description="Polar residues" evidence="3">
    <location>
        <begin position="46"/>
        <end position="58"/>
    </location>
</feature>
<dbReference type="PANTHER" id="PTHR31001">
    <property type="entry name" value="UNCHARACTERIZED TRANSCRIPTIONAL REGULATORY PROTEIN"/>
    <property type="match status" value="1"/>
</dbReference>
<evidence type="ECO:0000256" key="2">
    <source>
        <dbReference type="ARBA" id="ARBA00023242"/>
    </source>
</evidence>
<evidence type="ECO:0000313" key="4">
    <source>
        <dbReference type="EMBL" id="KAF7190795.1"/>
    </source>
</evidence>
<dbReference type="EMBL" id="JABCIY010000168">
    <property type="protein sequence ID" value="KAF7190795.1"/>
    <property type="molecule type" value="Genomic_DNA"/>
</dbReference>
<gene>
    <name evidence="4" type="ORF">HII31_07954</name>
</gene>
<evidence type="ECO:0000256" key="1">
    <source>
        <dbReference type="ARBA" id="ARBA00004123"/>
    </source>
</evidence>
<feature type="region of interest" description="Disordered" evidence="3">
    <location>
        <begin position="37"/>
        <end position="59"/>
    </location>
</feature>
<sequence>MPKCVKAGESDACTTVWAGGYDPRVHRVYPACVSDLRRRRDHTRPSNRNVSQQPQRNDSPVAVAYHDHEGNKILATDPVVAKAVSATCPNGAAIIPDHLSLSDAPHKPCTEIEQIQRRLPLPYQILELVTYHLENLAWHHQVLHGPTFLKEVNTVLDASKGNIRLTELDLQWCALLFAVLATTLACTQDEVALRMGFPLGSKRPTSRSFHQAAMSCLRLGEFASKPHICSTQTIQILMGSSHLLGYSNQQFVMFGSAHRIAQNLGLSKLKEDTESCKGASKLRNPIQREVGRRVWWCMAMQDWLSLPSYDMFAIHPKHFSIPRPRHIEGTELKEVAEFFNYALNIAYTVIEYHVASMEETSATDTTSKYELALKYDSRLRDLTPWRPTITSESPPWLQWAASSARIIHDHKAIIIHRHFLGKSFRDPAYAYTRWASITASRNIIAETFDAFSIPDRPHVWTTHAHLTGAGVTLCLDLMYRSASEPEFATHRNLVEQALTLLNQVSKDSVLASRGHRLLSSMLKESINGGGPESEKNASAAIRHSSRLHEADDGVDSWPIQGSSATLDAEDEVVDHAEEPHLLLNGNLGDAGGWSGNAGLGDSSSAEMSWTELLTEFFPDQFDMEAFDFINTMSTGSDNVGQW</sequence>
<reference evidence="4" key="1">
    <citation type="submission" date="2020-04" db="EMBL/GenBank/DDBJ databases">
        <title>Draft genome resource of the tomato pathogen Pseudocercospora fuligena.</title>
        <authorList>
            <person name="Zaccaron A."/>
        </authorList>
    </citation>
    <scope>NUCLEOTIDE SEQUENCE</scope>
    <source>
        <strain evidence="4">PF001</strain>
    </source>
</reference>
<dbReference type="PANTHER" id="PTHR31001:SF90">
    <property type="entry name" value="CENTROMERE DNA-BINDING PROTEIN COMPLEX CBF3 SUBUNIT B"/>
    <property type="match status" value="1"/>
</dbReference>
<comment type="subcellular location">
    <subcellularLocation>
        <location evidence="1">Nucleus</location>
    </subcellularLocation>
</comment>